<name>C5B0T1_METEA</name>
<keyword evidence="1" id="KW-0805">Transcription regulation</keyword>
<evidence type="ECO:0000259" key="4">
    <source>
        <dbReference type="PROSITE" id="PS51032"/>
    </source>
</evidence>
<dbReference type="InterPro" id="IPR003615">
    <property type="entry name" value="HNH_nuc"/>
</dbReference>
<gene>
    <name evidence="5" type="ordered locus">MexAM1_META1p3988</name>
</gene>
<evidence type="ECO:0000256" key="3">
    <source>
        <dbReference type="ARBA" id="ARBA00023163"/>
    </source>
</evidence>
<dbReference type="SUPFAM" id="SSF54171">
    <property type="entry name" value="DNA-binding domain"/>
    <property type="match status" value="1"/>
</dbReference>
<dbReference type="Proteomes" id="UP000009081">
    <property type="component" value="Chromosome"/>
</dbReference>
<dbReference type="Pfam" id="PF13392">
    <property type="entry name" value="HNH_3"/>
    <property type="match status" value="1"/>
</dbReference>
<keyword evidence="3" id="KW-0804">Transcription</keyword>
<keyword evidence="6" id="KW-1185">Reference proteome</keyword>
<keyword evidence="2" id="KW-0238">DNA-binding</keyword>
<dbReference type="Gene3D" id="3.30.730.10">
    <property type="entry name" value="AP2/ERF domain"/>
    <property type="match status" value="1"/>
</dbReference>
<dbReference type="SUPFAM" id="SSF54060">
    <property type="entry name" value="His-Me finger endonucleases"/>
    <property type="match status" value="1"/>
</dbReference>
<dbReference type="GO" id="GO:0003700">
    <property type="term" value="F:DNA-binding transcription factor activity"/>
    <property type="evidence" value="ECO:0007669"/>
    <property type="project" value="InterPro"/>
</dbReference>
<keyword evidence="5" id="KW-0378">Hydrolase</keyword>
<dbReference type="OrthoDB" id="388551at2"/>
<dbReference type="PROSITE" id="PS51032">
    <property type="entry name" value="AP2_ERF"/>
    <property type="match status" value="1"/>
</dbReference>
<dbReference type="Gene3D" id="3.90.75.20">
    <property type="match status" value="1"/>
</dbReference>
<dbReference type="RefSeq" id="WP_015857182.1">
    <property type="nucleotide sequence ID" value="NC_012808.1"/>
</dbReference>
<dbReference type="GO" id="GO:0003677">
    <property type="term" value="F:DNA binding"/>
    <property type="evidence" value="ECO:0007669"/>
    <property type="project" value="UniProtKB-KW"/>
</dbReference>
<dbReference type="InterPro" id="IPR036955">
    <property type="entry name" value="AP2/ERF_dom_sf"/>
</dbReference>
<dbReference type="STRING" id="272630.MexAM1_META1p3988"/>
<dbReference type="GO" id="GO:0004519">
    <property type="term" value="F:endonuclease activity"/>
    <property type="evidence" value="ECO:0007669"/>
    <property type="project" value="UniProtKB-KW"/>
</dbReference>
<dbReference type="HOGENOM" id="CLU_095318_1_1_5"/>
<dbReference type="EMBL" id="CP001510">
    <property type="protein sequence ID" value="ACS41668.1"/>
    <property type="molecule type" value="Genomic_DNA"/>
</dbReference>
<evidence type="ECO:0000256" key="1">
    <source>
        <dbReference type="ARBA" id="ARBA00023015"/>
    </source>
</evidence>
<evidence type="ECO:0000256" key="2">
    <source>
        <dbReference type="ARBA" id="ARBA00023125"/>
    </source>
</evidence>
<sequence length="158" mass="17732">MRELPSSERIRSVLSYDPVTGHLTWIATGKRAGCLYKSGYVLVDLDGARMRAHRVAWLLAYGEWPETDVDHRDTVKSHNWLSNLRLTSASLNIANTAARKTNKSGFKGVSWHRGARKWQASIMVNRKSMGLGLFLTPEEASGAYQRAAEKHFGEFARA</sequence>
<protein>
    <submittedName>
        <fullName evidence="5">HNH endonuclease family protein</fullName>
    </submittedName>
</protein>
<keyword evidence="5" id="KW-0255">Endonuclease</keyword>
<feature type="domain" description="AP2/ERF" evidence="4">
    <location>
        <begin position="105"/>
        <end position="158"/>
    </location>
</feature>
<dbReference type="KEGG" id="mea:Mex_1p3988"/>
<keyword evidence="5" id="KW-0540">Nuclease</keyword>
<organism evidence="5 6">
    <name type="scientific">Methylorubrum extorquens (strain ATCC 14718 / DSM 1338 / JCM 2805 / NCIMB 9133 / AM1)</name>
    <name type="common">Methylobacterium extorquens</name>
    <dbReference type="NCBI Taxonomy" id="272630"/>
    <lineage>
        <taxon>Bacteria</taxon>
        <taxon>Pseudomonadati</taxon>
        <taxon>Pseudomonadota</taxon>
        <taxon>Alphaproteobacteria</taxon>
        <taxon>Hyphomicrobiales</taxon>
        <taxon>Methylobacteriaceae</taxon>
        <taxon>Methylorubrum</taxon>
    </lineage>
</organism>
<dbReference type="InterPro" id="IPR001471">
    <property type="entry name" value="AP2/ERF_dom"/>
</dbReference>
<evidence type="ECO:0000313" key="6">
    <source>
        <dbReference type="Proteomes" id="UP000009081"/>
    </source>
</evidence>
<dbReference type="eggNOG" id="ENOG50330U8">
    <property type="taxonomic scope" value="Bacteria"/>
</dbReference>
<dbReference type="InterPro" id="IPR044925">
    <property type="entry name" value="His-Me_finger_sf"/>
</dbReference>
<accession>C5B0T1</accession>
<proteinExistence type="predicted"/>
<evidence type="ECO:0000313" key="5">
    <source>
        <dbReference type="EMBL" id="ACS41668.1"/>
    </source>
</evidence>
<dbReference type="AlphaFoldDB" id="C5B0T1"/>
<dbReference type="InterPro" id="IPR016177">
    <property type="entry name" value="DNA-bd_dom_sf"/>
</dbReference>
<reference evidence="5 6" key="1">
    <citation type="journal article" date="2009" name="PLoS ONE">
        <title>Methylobacterium genome sequences: a reference blueprint to investigate microbial metabolism of C1 compounds from natural and industrial sources.</title>
        <authorList>
            <person name="Vuilleumier S."/>
            <person name="Chistoserdova L."/>
            <person name="Lee M.-C."/>
            <person name="Bringel F."/>
            <person name="Lajus A."/>
            <person name="Zhou Y."/>
            <person name="Gourion B."/>
            <person name="Barbe V."/>
            <person name="Chang J."/>
            <person name="Cruveiller S."/>
            <person name="Dossat C."/>
            <person name="Gillett W."/>
            <person name="Gruffaz C."/>
            <person name="Haugen E."/>
            <person name="Hourcade E."/>
            <person name="Levy R."/>
            <person name="Mangenot S."/>
            <person name="Muller E."/>
            <person name="Nadalig T."/>
            <person name="Pagni M."/>
            <person name="Penny C."/>
            <person name="Peyraud R."/>
            <person name="Robinson D.G."/>
            <person name="Roche D."/>
            <person name="Rouy Z."/>
            <person name="Saenampechek C."/>
            <person name="Salvignol G."/>
            <person name="Vallenet D."/>
            <person name="Wu Z."/>
            <person name="Marx C.J."/>
            <person name="Vorholt J.A."/>
            <person name="Olson M.V."/>
            <person name="Kaul R."/>
            <person name="Weissenbach J."/>
            <person name="Medigue C."/>
            <person name="Lidstrom M.E."/>
        </authorList>
    </citation>
    <scope>NUCLEOTIDE SEQUENCE [LARGE SCALE GENOMIC DNA]</scope>
    <source>
        <strain evidence="6">ATCC 14718 / DSM 1338 / JCM 2805 / NCIMB 9133 / AM1</strain>
    </source>
</reference>